<name>A0ABY4RIZ8_9BACL</name>
<evidence type="ECO:0000313" key="2">
    <source>
        <dbReference type="Proteomes" id="UP001057134"/>
    </source>
</evidence>
<dbReference type="RefSeq" id="WP_249863755.1">
    <property type="nucleotide sequence ID" value="NZ_CP027059.1"/>
</dbReference>
<reference evidence="1" key="1">
    <citation type="submission" date="2018-02" db="EMBL/GenBank/DDBJ databases">
        <authorList>
            <person name="Kim S.-K."/>
            <person name="Jung H.-I."/>
            <person name="Lee S.-W."/>
        </authorList>
    </citation>
    <scope>NUCLEOTIDE SEQUENCE</scope>
    <source>
        <strain evidence="1">SK3146</strain>
    </source>
</reference>
<evidence type="ECO:0000313" key="1">
    <source>
        <dbReference type="EMBL" id="UQZ81523.1"/>
    </source>
</evidence>
<dbReference type="Pfam" id="PF09388">
    <property type="entry name" value="SpoOE-like"/>
    <property type="match status" value="1"/>
</dbReference>
<sequence length="65" mass="7778">MDESQLKQHMEQLQKRLYRLVEQTGSLVDPQVVELSQQLDHLVVTLQRRRMSRKRTSLLKNRASF</sequence>
<dbReference type="EMBL" id="CP027059">
    <property type="protein sequence ID" value="UQZ81523.1"/>
    <property type="molecule type" value="Genomic_DNA"/>
</dbReference>
<dbReference type="InterPro" id="IPR036638">
    <property type="entry name" value="HLH_DNA-bd_sf"/>
</dbReference>
<dbReference type="InterPro" id="IPR018540">
    <property type="entry name" value="Spo0E-like"/>
</dbReference>
<gene>
    <name evidence="1" type="ORF">SK3146_00679</name>
</gene>
<organism evidence="1 2">
    <name type="scientific">Paenibacillus konkukensis</name>
    <dbReference type="NCBI Taxonomy" id="2020716"/>
    <lineage>
        <taxon>Bacteria</taxon>
        <taxon>Bacillati</taxon>
        <taxon>Bacillota</taxon>
        <taxon>Bacilli</taxon>
        <taxon>Bacillales</taxon>
        <taxon>Paenibacillaceae</taxon>
        <taxon>Paenibacillus</taxon>
    </lineage>
</organism>
<dbReference type="SUPFAM" id="SSF140500">
    <property type="entry name" value="BAS1536-like"/>
    <property type="match status" value="1"/>
</dbReference>
<proteinExistence type="predicted"/>
<dbReference type="Gene3D" id="4.10.280.10">
    <property type="entry name" value="Helix-loop-helix DNA-binding domain"/>
    <property type="match status" value="1"/>
</dbReference>
<protein>
    <submittedName>
        <fullName evidence="1">Spo0E like sporulation regulatory protein</fullName>
    </submittedName>
</protein>
<dbReference type="InterPro" id="IPR037208">
    <property type="entry name" value="Spo0E-like_sf"/>
</dbReference>
<reference evidence="1" key="2">
    <citation type="journal article" date="2021" name="J Anim Sci Technol">
        <title>Complete genome sequence of Paenibacillus konkukensis sp. nov. SK3146 as a potential probiotic strain.</title>
        <authorList>
            <person name="Jung H.I."/>
            <person name="Park S."/>
            <person name="Niu K.M."/>
            <person name="Lee S.W."/>
            <person name="Kothari D."/>
            <person name="Yi K.J."/>
            <person name="Kim S.K."/>
        </authorList>
    </citation>
    <scope>NUCLEOTIDE SEQUENCE</scope>
    <source>
        <strain evidence="1">SK3146</strain>
    </source>
</reference>
<keyword evidence="2" id="KW-1185">Reference proteome</keyword>
<dbReference type="Proteomes" id="UP001057134">
    <property type="component" value="Chromosome"/>
</dbReference>
<accession>A0ABY4RIZ8</accession>